<dbReference type="SUPFAM" id="SSF49464">
    <property type="entry name" value="Carboxypeptidase regulatory domain-like"/>
    <property type="match status" value="1"/>
</dbReference>
<accession>A0ABW4QS86</accession>
<organism evidence="2 3">
    <name type="scientific">Hymenobacter bucti</name>
    <dbReference type="NCBI Taxonomy" id="1844114"/>
    <lineage>
        <taxon>Bacteria</taxon>
        <taxon>Pseudomonadati</taxon>
        <taxon>Bacteroidota</taxon>
        <taxon>Cytophagia</taxon>
        <taxon>Cytophagales</taxon>
        <taxon>Hymenobacteraceae</taxon>
        <taxon>Hymenobacter</taxon>
    </lineage>
</organism>
<proteinExistence type="predicted"/>
<keyword evidence="3" id="KW-1185">Reference proteome</keyword>
<dbReference type="Pfam" id="PF13715">
    <property type="entry name" value="CarbopepD_reg_2"/>
    <property type="match status" value="1"/>
</dbReference>
<dbReference type="Proteomes" id="UP001597197">
    <property type="component" value="Unassembled WGS sequence"/>
</dbReference>
<evidence type="ECO:0000313" key="2">
    <source>
        <dbReference type="EMBL" id="MFD1872081.1"/>
    </source>
</evidence>
<dbReference type="InterPro" id="IPR008969">
    <property type="entry name" value="CarboxyPept-like_regulatory"/>
</dbReference>
<comment type="caution">
    <text evidence="2">The sequence shown here is derived from an EMBL/GenBank/DDBJ whole genome shotgun (WGS) entry which is preliminary data.</text>
</comment>
<dbReference type="InterPro" id="IPR006311">
    <property type="entry name" value="TAT_signal"/>
</dbReference>
<keyword evidence="1" id="KW-0732">Signal</keyword>
<evidence type="ECO:0000313" key="3">
    <source>
        <dbReference type="Proteomes" id="UP001597197"/>
    </source>
</evidence>
<protein>
    <submittedName>
        <fullName evidence="2">Carboxypeptidase-like regulatory domain-containing protein</fullName>
    </submittedName>
</protein>
<feature type="signal peptide" evidence="1">
    <location>
        <begin position="1"/>
        <end position="26"/>
    </location>
</feature>
<dbReference type="RefSeq" id="WP_382319505.1">
    <property type="nucleotide sequence ID" value="NZ_JBHUIA010000003.1"/>
</dbReference>
<gene>
    <name evidence="2" type="ORF">ACFSDX_06570</name>
</gene>
<sequence>MNSRRFLVMLSLVVLTGLLAAPRAWAQGKRQIVQFTGIIASGDSLLGVAGASIYVPKAGRGTNSNAYGYFSMAVLAGDSIVVRSLGYRNQTIVIPADYQRQSFSVIISLKEDATVLPEVRVFPYTTEQAFKRAFLAMKPADERGSSAAENLNEDLMRKIFNSQPMGATANYRQTMSQQQYNFDRRMGTAPNPQSNNPLLNPFSWLQLIKQVKNGDFKRQSGNDY</sequence>
<dbReference type="EMBL" id="JBHUFD010000002">
    <property type="protein sequence ID" value="MFD1872081.1"/>
    <property type="molecule type" value="Genomic_DNA"/>
</dbReference>
<dbReference type="PROSITE" id="PS51318">
    <property type="entry name" value="TAT"/>
    <property type="match status" value="1"/>
</dbReference>
<evidence type="ECO:0000256" key="1">
    <source>
        <dbReference type="SAM" id="SignalP"/>
    </source>
</evidence>
<feature type="chain" id="PRO_5046597570" evidence="1">
    <location>
        <begin position="27"/>
        <end position="224"/>
    </location>
</feature>
<reference evidence="3" key="1">
    <citation type="journal article" date="2019" name="Int. J. Syst. Evol. Microbiol.">
        <title>The Global Catalogue of Microorganisms (GCM) 10K type strain sequencing project: providing services to taxonomists for standard genome sequencing and annotation.</title>
        <authorList>
            <consortium name="The Broad Institute Genomics Platform"/>
            <consortium name="The Broad Institute Genome Sequencing Center for Infectious Disease"/>
            <person name="Wu L."/>
            <person name="Ma J."/>
        </authorList>
    </citation>
    <scope>NUCLEOTIDE SEQUENCE [LARGE SCALE GENOMIC DNA]</scope>
    <source>
        <strain evidence="3">CGMCC 1.15795</strain>
    </source>
</reference>
<name>A0ABW4QS86_9BACT</name>